<organism evidence="2 3">
    <name type="scientific">Leptospira stimsonii</name>
    <dbReference type="NCBI Taxonomy" id="2202203"/>
    <lineage>
        <taxon>Bacteria</taxon>
        <taxon>Pseudomonadati</taxon>
        <taxon>Spirochaetota</taxon>
        <taxon>Spirochaetia</taxon>
        <taxon>Leptospirales</taxon>
        <taxon>Leptospiraceae</taxon>
        <taxon>Leptospira</taxon>
    </lineage>
</organism>
<dbReference type="OrthoDB" id="319336at2"/>
<accession>A0A396YZJ4</accession>
<proteinExistence type="predicted"/>
<name>A0A396YZJ4_9LEPT</name>
<evidence type="ECO:0000256" key="1">
    <source>
        <dbReference type="SAM" id="Phobius"/>
    </source>
</evidence>
<feature type="transmembrane region" description="Helical" evidence="1">
    <location>
        <begin position="88"/>
        <end position="107"/>
    </location>
</feature>
<dbReference type="EMBL" id="QHCT01000005">
    <property type="protein sequence ID" value="RHX87293.1"/>
    <property type="molecule type" value="Genomic_DNA"/>
</dbReference>
<dbReference type="RefSeq" id="WP_118969791.1">
    <property type="nucleotide sequence ID" value="NZ_QHCT01000005.1"/>
</dbReference>
<comment type="caution">
    <text evidence="2">The sequence shown here is derived from an EMBL/GenBank/DDBJ whole genome shotgun (WGS) entry which is preliminary data.</text>
</comment>
<dbReference type="Proteomes" id="UP000265798">
    <property type="component" value="Unassembled WGS sequence"/>
</dbReference>
<feature type="transmembrane region" description="Helical" evidence="1">
    <location>
        <begin position="21"/>
        <end position="40"/>
    </location>
</feature>
<sequence length="211" mass="25412">MKKLFGFIFEYFQDDVRYGHLFFSIVFVFLCLLLNYTFQIRPTFTKMWKGTFAIYTFHFFFYGLSLIAGFGSYIIAYKRGDLLRKKEFLWLVFSVWTTLVFISSVRFEDLGLFAFLPEEIRYLSLLCFNYGINTAIYLILPFVYYLLKKPEVSQGWNAKTELTPYWILLLLMRPVVFLLRVPRFFKSISSVFRYDRVCISRNFRILDNRSF</sequence>
<evidence type="ECO:0000313" key="2">
    <source>
        <dbReference type="EMBL" id="RHX87293.1"/>
    </source>
</evidence>
<feature type="transmembrane region" description="Helical" evidence="1">
    <location>
        <begin position="122"/>
        <end position="144"/>
    </location>
</feature>
<keyword evidence="1" id="KW-0812">Transmembrane</keyword>
<feature type="transmembrane region" description="Helical" evidence="1">
    <location>
        <begin position="52"/>
        <end position="76"/>
    </location>
</feature>
<keyword evidence="1" id="KW-0472">Membrane</keyword>
<reference evidence="3" key="1">
    <citation type="submission" date="2018-05" db="EMBL/GenBank/DDBJ databases">
        <title>Leptospira yasudae sp. nov. and Leptospira stimsonii sp. nov., two pathogenic species of the genus Leptospira isolated from environmental sources.</title>
        <authorList>
            <person name="Casanovas-Massana A."/>
            <person name="Hamond C."/>
            <person name="Santos L.A."/>
            <person name="Hacker K.P."/>
            <person name="Balassiano I."/>
            <person name="Medeiros M.A."/>
            <person name="Reis M.G."/>
            <person name="Ko A.I."/>
            <person name="Wunder E.A."/>
        </authorList>
    </citation>
    <scope>NUCLEOTIDE SEQUENCE [LARGE SCALE GENOMIC DNA]</scope>
    <source>
        <strain evidence="3">Yale</strain>
    </source>
</reference>
<dbReference type="AlphaFoldDB" id="A0A396YZJ4"/>
<gene>
    <name evidence="2" type="ORF">DLM75_17475</name>
</gene>
<keyword evidence="1" id="KW-1133">Transmembrane helix</keyword>
<protein>
    <submittedName>
        <fullName evidence="2">Uncharacterized protein</fullName>
    </submittedName>
</protein>
<feature type="transmembrane region" description="Helical" evidence="1">
    <location>
        <begin position="165"/>
        <end position="185"/>
    </location>
</feature>
<evidence type="ECO:0000313" key="3">
    <source>
        <dbReference type="Proteomes" id="UP000265798"/>
    </source>
</evidence>